<name>A0AAV5HQY9_9ROSI</name>
<accession>A0AAV5HQY9</accession>
<dbReference type="EMBL" id="BPVZ01000002">
    <property type="protein sequence ID" value="GKU87906.1"/>
    <property type="molecule type" value="Genomic_DNA"/>
</dbReference>
<feature type="compositionally biased region" description="Acidic residues" evidence="1">
    <location>
        <begin position="36"/>
        <end position="46"/>
    </location>
</feature>
<protein>
    <submittedName>
        <fullName evidence="2">Uncharacterized protein</fullName>
    </submittedName>
</protein>
<feature type="region of interest" description="Disordered" evidence="1">
    <location>
        <begin position="161"/>
        <end position="182"/>
    </location>
</feature>
<reference evidence="2 3" key="1">
    <citation type="journal article" date="2021" name="Commun. Biol.">
        <title>The genome of Shorea leprosula (Dipterocarpaceae) highlights the ecological relevance of drought in aseasonal tropical rainforests.</title>
        <authorList>
            <person name="Ng K.K.S."/>
            <person name="Kobayashi M.J."/>
            <person name="Fawcett J.A."/>
            <person name="Hatakeyama M."/>
            <person name="Paape T."/>
            <person name="Ng C.H."/>
            <person name="Ang C.C."/>
            <person name="Tnah L.H."/>
            <person name="Lee C.T."/>
            <person name="Nishiyama T."/>
            <person name="Sese J."/>
            <person name="O'Brien M.J."/>
            <person name="Copetti D."/>
            <person name="Mohd Noor M.I."/>
            <person name="Ong R.C."/>
            <person name="Putra M."/>
            <person name="Sireger I.Z."/>
            <person name="Indrioko S."/>
            <person name="Kosugi Y."/>
            <person name="Izuno A."/>
            <person name="Isagi Y."/>
            <person name="Lee S.L."/>
            <person name="Shimizu K.K."/>
        </authorList>
    </citation>
    <scope>NUCLEOTIDE SEQUENCE [LARGE SCALE GENOMIC DNA]</scope>
    <source>
        <strain evidence="2">214</strain>
    </source>
</reference>
<feature type="compositionally biased region" description="Basic and acidic residues" evidence="1">
    <location>
        <begin position="77"/>
        <end position="97"/>
    </location>
</feature>
<feature type="compositionally biased region" description="Low complexity" evidence="1">
    <location>
        <begin position="116"/>
        <end position="134"/>
    </location>
</feature>
<dbReference type="AlphaFoldDB" id="A0AAV5HQY9"/>
<dbReference type="Proteomes" id="UP001054252">
    <property type="component" value="Unassembled WGS sequence"/>
</dbReference>
<feature type="compositionally biased region" description="Basic and acidic residues" evidence="1">
    <location>
        <begin position="166"/>
        <end position="182"/>
    </location>
</feature>
<proteinExistence type="predicted"/>
<evidence type="ECO:0000256" key="1">
    <source>
        <dbReference type="SAM" id="MobiDB-lite"/>
    </source>
</evidence>
<evidence type="ECO:0000313" key="2">
    <source>
        <dbReference type="EMBL" id="GKU87906.1"/>
    </source>
</evidence>
<organism evidence="2 3">
    <name type="scientific">Rubroshorea leprosula</name>
    <dbReference type="NCBI Taxonomy" id="152421"/>
    <lineage>
        <taxon>Eukaryota</taxon>
        <taxon>Viridiplantae</taxon>
        <taxon>Streptophyta</taxon>
        <taxon>Embryophyta</taxon>
        <taxon>Tracheophyta</taxon>
        <taxon>Spermatophyta</taxon>
        <taxon>Magnoliopsida</taxon>
        <taxon>eudicotyledons</taxon>
        <taxon>Gunneridae</taxon>
        <taxon>Pentapetalae</taxon>
        <taxon>rosids</taxon>
        <taxon>malvids</taxon>
        <taxon>Malvales</taxon>
        <taxon>Dipterocarpaceae</taxon>
        <taxon>Rubroshorea</taxon>
    </lineage>
</organism>
<comment type="caution">
    <text evidence="2">The sequence shown here is derived from an EMBL/GenBank/DDBJ whole genome shotgun (WGS) entry which is preliminary data.</text>
</comment>
<gene>
    <name evidence="2" type="ORF">SLEP1_g2233</name>
</gene>
<keyword evidence="3" id="KW-1185">Reference proteome</keyword>
<feature type="region of interest" description="Disordered" evidence="1">
    <location>
        <begin position="77"/>
        <end position="134"/>
    </location>
</feature>
<evidence type="ECO:0000313" key="3">
    <source>
        <dbReference type="Proteomes" id="UP001054252"/>
    </source>
</evidence>
<sequence>MLNSKNRKKTRFWGNEIYGALQESLRWRSTEKKEAEEEPWPMEAAEEEPRPMEAGEDTTYQRTMAVIWRSQLKELEEHGISRPESPHYQRSQLEERLQGSSCTCASQEHESGAPHSSFRSPSQPSSSFYLPSSRLWPFSSAGEEDASLRLEADCQAVGEEVLTSAGRDRFRDRRMGQKGEEG</sequence>
<feature type="region of interest" description="Disordered" evidence="1">
    <location>
        <begin position="27"/>
        <end position="59"/>
    </location>
</feature>